<organism evidence="2 3">
    <name type="scientific">Phytophthora fragariae</name>
    <dbReference type="NCBI Taxonomy" id="53985"/>
    <lineage>
        <taxon>Eukaryota</taxon>
        <taxon>Sar</taxon>
        <taxon>Stramenopiles</taxon>
        <taxon>Oomycota</taxon>
        <taxon>Peronosporomycetes</taxon>
        <taxon>Peronosporales</taxon>
        <taxon>Peronosporaceae</taxon>
        <taxon>Phytophthora</taxon>
    </lineage>
</organism>
<evidence type="ECO:0000313" key="3">
    <source>
        <dbReference type="Proteomes" id="UP000437068"/>
    </source>
</evidence>
<proteinExistence type="predicted"/>
<gene>
    <name evidence="2" type="ORF">PF001_g33058</name>
</gene>
<name>A0A6A4AN67_9STRA</name>
<dbReference type="Proteomes" id="UP000437068">
    <property type="component" value="Unassembled WGS sequence"/>
</dbReference>
<sequence>MDAATDYAPEGKWARDSRKPQGPSWPSELEEQASRHH</sequence>
<evidence type="ECO:0000256" key="1">
    <source>
        <dbReference type="SAM" id="MobiDB-lite"/>
    </source>
</evidence>
<reference evidence="2 3" key="1">
    <citation type="submission" date="2018-08" db="EMBL/GenBank/DDBJ databases">
        <title>Genomic investigation of the strawberry pathogen Phytophthora fragariae indicates pathogenicity is determined by transcriptional variation in three key races.</title>
        <authorList>
            <person name="Adams T.M."/>
            <person name="Armitage A.D."/>
            <person name="Sobczyk M.K."/>
            <person name="Bates H.J."/>
            <person name="Dunwell J.M."/>
            <person name="Nellist C.F."/>
            <person name="Harrison R.J."/>
        </authorList>
    </citation>
    <scope>NUCLEOTIDE SEQUENCE [LARGE SCALE GENOMIC DNA]</scope>
    <source>
        <strain evidence="2 3">A4</strain>
    </source>
</reference>
<dbReference type="AlphaFoldDB" id="A0A6A4AN67"/>
<accession>A0A6A4AN67</accession>
<evidence type="ECO:0000313" key="2">
    <source>
        <dbReference type="EMBL" id="KAE9259372.1"/>
    </source>
</evidence>
<dbReference type="EMBL" id="QXGE01010859">
    <property type="protein sequence ID" value="KAE9259372.1"/>
    <property type="molecule type" value="Genomic_DNA"/>
</dbReference>
<feature type="region of interest" description="Disordered" evidence="1">
    <location>
        <begin position="1"/>
        <end position="37"/>
    </location>
</feature>
<protein>
    <submittedName>
        <fullName evidence="2">Uncharacterized protein</fullName>
    </submittedName>
</protein>
<comment type="caution">
    <text evidence="2">The sequence shown here is derived from an EMBL/GenBank/DDBJ whole genome shotgun (WGS) entry which is preliminary data.</text>
</comment>